<gene>
    <name evidence="1" type="ORF">CPB83DRAFT_860383</name>
</gene>
<dbReference type="Proteomes" id="UP000807306">
    <property type="component" value="Unassembled WGS sequence"/>
</dbReference>
<proteinExistence type="predicted"/>
<reference evidence="1" key="1">
    <citation type="submission" date="2020-11" db="EMBL/GenBank/DDBJ databases">
        <authorList>
            <consortium name="DOE Joint Genome Institute"/>
            <person name="Ahrendt S."/>
            <person name="Riley R."/>
            <person name="Andreopoulos W."/>
            <person name="Labutti K."/>
            <person name="Pangilinan J."/>
            <person name="Ruiz-Duenas F.J."/>
            <person name="Barrasa J.M."/>
            <person name="Sanchez-Garcia M."/>
            <person name="Camarero S."/>
            <person name="Miyauchi S."/>
            <person name="Serrano A."/>
            <person name="Linde D."/>
            <person name="Babiker R."/>
            <person name="Drula E."/>
            <person name="Ayuso-Fernandez I."/>
            <person name="Pacheco R."/>
            <person name="Padilla G."/>
            <person name="Ferreira P."/>
            <person name="Barriuso J."/>
            <person name="Kellner H."/>
            <person name="Castanera R."/>
            <person name="Alfaro M."/>
            <person name="Ramirez L."/>
            <person name="Pisabarro A.G."/>
            <person name="Kuo A."/>
            <person name="Tritt A."/>
            <person name="Lipzen A."/>
            <person name="He G."/>
            <person name="Yan M."/>
            <person name="Ng V."/>
            <person name="Cullen D."/>
            <person name="Martin F."/>
            <person name="Rosso M.-N."/>
            <person name="Henrissat B."/>
            <person name="Hibbett D."/>
            <person name="Martinez A.T."/>
            <person name="Grigoriev I.V."/>
        </authorList>
    </citation>
    <scope>NUCLEOTIDE SEQUENCE</scope>
    <source>
        <strain evidence="1">CBS 506.95</strain>
    </source>
</reference>
<comment type="caution">
    <text evidence="1">The sequence shown here is derived from an EMBL/GenBank/DDBJ whole genome shotgun (WGS) entry which is preliminary data.</text>
</comment>
<protein>
    <submittedName>
        <fullName evidence="1">Uncharacterized protein</fullName>
    </submittedName>
</protein>
<organism evidence="1 2">
    <name type="scientific">Crepidotus variabilis</name>
    <dbReference type="NCBI Taxonomy" id="179855"/>
    <lineage>
        <taxon>Eukaryota</taxon>
        <taxon>Fungi</taxon>
        <taxon>Dikarya</taxon>
        <taxon>Basidiomycota</taxon>
        <taxon>Agaricomycotina</taxon>
        <taxon>Agaricomycetes</taxon>
        <taxon>Agaricomycetidae</taxon>
        <taxon>Agaricales</taxon>
        <taxon>Agaricineae</taxon>
        <taxon>Crepidotaceae</taxon>
        <taxon>Crepidotus</taxon>
    </lineage>
</organism>
<dbReference type="EMBL" id="MU157890">
    <property type="protein sequence ID" value="KAF9525002.1"/>
    <property type="molecule type" value="Genomic_DNA"/>
</dbReference>
<evidence type="ECO:0000313" key="1">
    <source>
        <dbReference type="EMBL" id="KAF9525002.1"/>
    </source>
</evidence>
<name>A0A9P6JL65_9AGAR</name>
<evidence type="ECO:0000313" key="2">
    <source>
        <dbReference type="Proteomes" id="UP000807306"/>
    </source>
</evidence>
<dbReference type="AlphaFoldDB" id="A0A9P6JL65"/>
<sequence length="72" mass="7853">MPILVYNSQLPLDFWDYVLALSGTMRNGFWYLTAFLAGSSVLPNAATGPRGANAQYLLGLGELGSCARRDRN</sequence>
<keyword evidence="2" id="KW-1185">Reference proteome</keyword>
<accession>A0A9P6JL65</accession>